<evidence type="ECO:0000256" key="3">
    <source>
        <dbReference type="ARBA" id="ARBA00022500"/>
    </source>
</evidence>
<evidence type="ECO:0000256" key="7">
    <source>
        <dbReference type="ARBA" id="ARBA00023136"/>
    </source>
</evidence>
<keyword evidence="7 14" id="KW-0472">Membrane</keyword>
<evidence type="ECO:0000256" key="14">
    <source>
        <dbReference type="SAM" id="Phobius"/>
    </source>
</evidence>
<dbReference type="PROSITE" id="PS50262">
    <property type="entry name" value="G_PROTEIN_RECEP_F1_2"/>
    <property type="match status" value="1"/>
</dbReference>
<proteinExistence type="inferred from homology"/>
<dbReference type="PROSITE" id="PS00237">
    <property type="entry name" value="G_PROTEIN_RECEP_F1_1"/>
    <property type="match status" value="1"/>
</dbReference>
<keyword evidence="8" id="KW-1015">Disulfide bond</keyword>
<dbReference type="Pfam" id="PF00001">
    <property type="entry name" value="7tm_1"/>
    <property type="match status" value="1"/>
</dbReference>
<dbReference type="PRINTS" id="PR00237">
    <property type="entry name" value="GPCRRHODOPSN"/>
</dbReference>
<keyword evidence="11 13" id="KW-0807">Transducer</keyword>
<dbReference type="AlphaFoldDB" id="A0A8B9J7F3"/>
<dbReference type="FunFam" id="1.20.1070.10:FF:000034">
    <property type="entry name" value="G-protein coupled receptor 1"/>
    <property type="match status" value="1"/>
</dbReference>
<reference evidence="16" key="1">
    <citation type="submission" date="2025-08" db="UniProtKB">
        <authorList>
            <consortium name="Ensembl"/>
        </authorList>
    </citation>
    <scope>IDENTIFICATION</scope>
</reference>
<accession>A0A8B9J7F3</accession>
<keyword evidence="10" id="KW-0325">Glycoprotein</keyword>
<dbReference type="GO" id="GO:0007204">
    <property type="term" value="P:positive regulation of cytosolic calcium ion concentration"/>
    <property type="evidence" value="ECO:0007669"/>
    <property type="project" value="TreeGrafter"/>
</dbReference>
<comment type="similarity">
    <text evidence="13">Belongs to the G-protein coupled receptor 1 family.</text>
</comment>
<feature type="transmembrane region" description="Helical" evidence="14">
    <location>
        <begin position="264"/>
        <end position="281"/>
    </location>
</feature>
<evidence type="ECO:0000256" key="6">
    <source>
        <dbReference type="ARBA" id="ARBA00023040"/>
    </source>
</evidence>
<dbReference type="Ensembl" id="ENSAMXT00005008272.1">
    <property type="protein sequence ID" value="ENSAMXP00005007330.1"/>
    <property type="gene ID" value="ENSAMXG00005004387.1"/>
</dbReference>
<evidence type="ECO:0000256" key="5">
    <source>
        <dbReference type="ARBA" id="ARBA00022989"/>
    </source>
</evidence>
<evidence type="ECO:0000256" key="9">
    <source>
        <dbReference type="ARBA" id="ARBA00023170"/>
    </source>
</evidence>
<feature type="domain" description="G-protein coupled receptors family 1 profile" evidence="15">
    <location>
        <begin position="79"/>
        <end position="320"/>
    </location>
</feature>
<sequence>MFFLVHSKDVFKRFNASIFEQHNKDVSIMTSTLMTEVQYPVYKNESQTTETMNPPSCRNAICITFVVVNVIIIILGVAGNALVIWIAGFKVKKSVISTWYLSLAVSDFLYCCFLTINVVNALKKDWIIGSFMCKFRSFMLSLNWYSSIFLLVIITVDRCVLVMFPVWAHNQRTIRKASGIIMVAWIVSAVLSTPMIIFRDIQPAFKNQTKVCGFKYLNQQQNAAVVTSRFIFLFAIPYLIIVICYVIIMRKLKTNEVAKSKKPLKIMTALIVSFLICWLPYHTFSFIRLNGGISKKILSPAINLTFTLANSNSCLNPFLYAFMGKDFKKQCFAILSKMENAIEEDGRSTIRGVAVSTSGETNLSTTV</sequence>
<evidence type="ECO:0000256" key="4">
    <source>
        <dbReference type="ARBA" id="ARBA00022692"/>
    </source>
</evidence>
<evidence type="ECO:0000256" key="12">
    <source>
        <dbReference type="ARBA" id="ARBA00025736"/>
    </source>
</evidence>
<keyword evidence="5 14" id="KW-1133">Transmembrane helix</keyword>
<dbReference type="GO" id="GO:0004875">
    <property type="term" value="F:complement receptor activity"/>
    <property type="evidence" value="ECO:0007669"/>
    <property type="project" value="TreeGrafter"/>
</dbReference>
<keyword evidence="9 13" id="KW-0675">Receptor</keyword>
<evidence type="ECO:0000256" key="13">
    <source>
        <dbReference type="RuleBase" id="RU000688"/>
    </source>
</evidence>
<evidence type="ECO:0000259" key="15">
    <source>
        <dbReference type="PROSITE" id="PS50262"/>
    </source>
</evidence>
<organism evidence="16 17">
    <name type="scientific">Astyanax mexicanus</name>
    <name type="common">Blind cave fish</name>
    <name type="synonym">Astyanax fasciatus mexicanus</name>
    <dbReference type="NCBI Taxonomy" id="7994"/>
    <lineage>
        <taxon>Eukaryota</taxon>
        <taxon>Metazoa</taxon>
        <taxon>Chordata</taxon>
        <taxon>Craniata</taxon>
        <taxon>Vertebrata</taxon>
        <taxon>Euteleostomi</taxon>
        <taxon>Actinopterygii</taxon>
        <taxon>Neopterygii</taxon>
        <taxon>Teleostei</taxon>
        <taxon>Ostariophysi</taxon>
        <taxon>Characiformes</taxon>
        <taxon>Characoidei</taxon>
        <taxon>Acestrorhamphidae</taxon>
        <taxon>Acestrorhamphinae</taxon>
        <taxon>Astyanax</taxon>
    </lineage>
</organism>
<dbReference type="Proteomes" id="UP000694621">
    <property type="component" value="Unplaced"/>
</dbReference>
<dbReference type="InterPro" id="IPR017452">
    <property type="entry name" value="GPCR_Rhodpsn_7TM"/>
</dbReference>
<dbReference type="Gene3D" id="1.20.1070.10">
    <property type="entry name" value="Rhodopsin 7-helix transmembrane proteins"/>
    <property type="match status" value="1"/>
</dbReference>
<dbReference type="GO" id="GO:0007200">
    <property type="term" value="P:phospholipase C-activating G protein-coupled receptor signaling pathway"/>
    <property type="evidence" value="ECO:0007669"/>
    <property type="project" value="TreeGrafter"/>
</dbReference>
<comment type="subcellular location">
    <subcellularLocation>
        <location evidence="1">Cell membrane</location>
        <topology evidence="1">Multi-pass membrane protein</topology>
    </subcellularLocation>
</comment>
<dbReference type="GO" id="GO:0004930">
    <property type="term" value="F:G protein-coupled receptor activity"/>
    <property type="evidence" value="ECO:0007669"/>
    <property type="project" value="UniProtKB-KW"/>
</dbReference>
<evidence type="ECO:0000256" key="8">
    <source>
        <dbReference type="ARBA" id="ARBA00023157"/>
    </source>
</evidence>
<feature type="transmembrane region" description="Helical" evidence="14">
    <location>
        <begin position="142"/>
        <end position="167"/>
    </location>
</feature>
<keyword evidence="4 13" id="KW-0812">Transmembrane</keyword>
<dbReference type="PANTHER" id="PTHR24225">
    <property type="entry name" value="CHEMOTACTIC RECEPTOR"/>
    <property type="match status" value="1"/>
</dbReference>
<feature type="transmembrane region" description="Helical" evidence="14">
    <location>
        <begin position="99"/>
        <end position="122"/>
    </location>
</feature>
<dbReference type="GO" id="GO:0006935">
    <property type="term" value="P:chemotaxis"/>
    <property type="evidence" value="ECO:0007669"/>
    <property type="project" value="UniProtKB-KW"/>
</dbReference>
<keyword evidence="6 13" id="KW-0297">G-protein coupled receptor</keyword>
<dbReference type="PANTHER" id="PTHR24225:SF0">
    <property type="entry name" value="N-FORMYL PEPTIDE RECEPTOR 2"/>
    <property type="match status" value="1"/>
</dbReference>
<keyword evidence="3" id="KW-0145">Chemotaxis</keyword>
<dbReference type="InterPro" id="IPR000276">
    <property type="entry name" value="GPCR_Rhodpsn"/>
</dbReference>
<dbReference type="GO" id="GO:0006954">
    <property type="term" value="P:inflammatory response"/>
    <property type="evidence" value="ECO:0007669"/>
    <property type="project" value="TreeGrafter"/>
</dbReference>
<dbReference type="GO" id="GO:0005886">
    <property type="term" value="C:plasma membrane"/>
    <property type="evidence" value="ECO:0007669"/>
    <property type="project" value="UniProtKB-SubCell"/>
</dbReference>
<protein>
    <submittedName>
        <fullName evidence="16">Chemerin chemokine-like receptor 1</fullName>
    </submittedName>
</protein>
<evidence type="ECO:0000256" key="2">
    <source>
        <dbReference type="ARBA" id="ARBA00022475"/>
    </source>
</evidence>
<evidence type="ECO:0000256" key="10">
    <source>
        <dbReference type="ARBA" id="ARBA00023180"/>
    </source>
</evidence>
<keyword evidence="2" id="KW-1003">Cell membrane</keyword>
<dbReference type="PRINTS" id="PR00526">
    <property type="entry name" value="FMETLEUPHER"/>
</dbReference>
<evidence type="ECO:0000313" key="17">
    <source>
        <dbReference type="Proteomes" id="UP000694621"/>
    </source>
</evidence>
<dbReference type="SUPFAM" id="SSF81321">
    <property type="entry name" value="Family A G protein-coupled receptor-like"/>
    <property type="match status" value="1"/>
</dbReference>
<feature type="transmembrane region" description="Helical" evidence="14">
    <location>
        <begin position="230"/>
        <end position="252"/>
    </location>
</feature>
<evidence type="ECO:0000256" key="1">
    <source>
        <dbReference type="ARBA" id="ARBA00004651"/>
    </source>
</evidence>
<evidence type="ECO:0000256" key="11">
    <source>
        <dbReference type="ARBA" id="ARBA00023224"/>
    </source>
</evidence>
<evidence type="ECO:0000313" key="16">
    <source>
        <dbReference type="Ensembl" id="ENSAMXP00005007330.1"/>
    </source>
</evidence>
<feature type="transmembrane region" description="Helical" evidence="14">
    <location>
        <begin position="63"/>
        <end position="87"/>
    </location>
</feature>
<feature type="transmembrane region" description="Helical" evidence="14">
    <location>
        <begin position="179"/>
        <end position="198"/>
    </location>
</feature>
<dbReference type="InterPro" id="IPR000826">
    <property type="entry name" value="Formyl_rcpt-rel"/>
</dbReference>
<name>A0A8B9J7F3_ASTMX</name>
<comment type="similarity">
    <text evidence="12">Belongs to the chemokine-like receptor (CMKLR) family.</text>
</comment>